<evidence type="ECO:0000259" key="3">
    <source>
        <dbReference type="PROSITE" id="PS50090"/>
    </source>
</evidence>
<dbReference type="Proteomes" id="UP001152799">
    <property type="component" value="Chromosome 6"/>
</dbReference>
<reference evidence="4" key="1">
    <citation type="submission" date="2022-01" db="EMBL/GenBank/DDBJ databases">
        <authorList>
            <person name="King R."/>
        </authorList>
    </citation>
    <scope>NUCLEOTIDE SEQUENCE</scope>
</reference>
<keyword evidence="1" id="KW-0175">Coiled coil</keyword>
<accession>A0A9N9MSF9</accession>
<keyword evidence="5" id="KW-1185">Reference proteome</keyword>
<dbReference type="Gene3D" id="1.10.10.60">
    <property type="entry name" value="Homeodomain-like"/>
    <property type="match status" value="1"/>
</dbReference>
<gene>
    <name evidence="4" type="ORF">CEUTPL_LOCUS10535</name>
</gene>
<protein>
    <recommendedName>
        <fullName evidence="3">Myb-like domain-containing protein</fullName>
    </recommendedName>
</protein>
<evidence type="ECO:0000313" key="4">
    <source>
        <dbReference type="EMBL" id="CAG9770073.1"/>
    </source>
</evidence>
<sequence length="269" mass="32006">MQEELQEFVIILNENEATNIVKPSTSNNDEINNNMEYKWSVNNTKLLIDFYSKYRNKVGTLQIRSLKKLWEIIAEELRKLRINVTPNNCLNRWRVLERNYKKFIDNNSKTGRGRQYFEYASEMEEVLGKKRNVHPELLLSSNTKDDLEHELDTKENNEPIEKPPKLVRPLEPESPQELEGAENINQPGTKQNEEMPKRKPLRSNIFRKKASTMEKMRLDRKIYYDEKLVIEKKKIEQMERRNQLIEERNSILRENKCNCQCIGSFPSLC</sequence>
<proteinExistence type="predicted"/>
<organism evidence="4 5">
    <name type="scientific">Ceutorhynchus assimilis</name>
    <name type="common">cabbage seed weevil</name>
    <dbReference type="NCBI Taxonomy" id="467358"/>
    <lineage>
        <taxon>Eukaryota</taxon>
        <taxon>Metazoa</taxon>
        <taxon>Ecdysozoa</taxon>
        <taxon>Arthropoda</taxon>
        <taxon>Hexapoda</taxon>
        <taxon>Insecta</taxon>
        <taxon>Pterygota</taxon>
        <taxon>Neoptera</taxon>
        <taxon>Endopterygota</taxon>
        <taxon>Coleoptera</taxon>
        <taxon>Polyphaga</taxon>
        <taxon>Cucujiformia</taxon>
        <taxon>Curculionidae</taxon>
        <taxon>Ceutorhynchinae</taxon>
        <taxon>Ceutorhynchus</taxon>
    </lineage>
</organism>
<feature type="coiled-coil region" evidence="1">
    <location>
        <begin position="228"/>
        <end position="255"/>
    </location>
</feature>
<name>A0A9N9MSF9_9CUCU</name>
<feature type="domain" description="Myb-like" evidence="3">
    <location>
        <begin position="38"/>
        <end position="97"/>
    </location>
</feature>
<evidence type="ECO:0000256" key="2">
    <source>
        <dbReference type="SAM" id="MobiDB-lite"/>
    </source>
</evidence>
<feature type="region of interest" description="Disordered" evidence="2">
    <location>
        <begin position="140"/>
        <end position="202"/>
    </location>
</feature>
<evidence type="ECO:0000256" key="1">
    <source>
        <dbReference type="SAM" id="Coils"/>
    </source>
</evidence>
<dbReference type="EMBL" id="OU892282">
    <property type="protein sequence ID" value="CAG9770073.1"/>
    <property type="molecule type" value="Genomic_DNA"/>
</dbReference>
<dbReference type="InterPro" id="IPR044822">
    <property type="entry name" value="Myb_DNA-bind_4"/>
</dbReference>
<evidence type="ECO:0000313" key="5">
    <source>
        <dbReference type="Proteomes" id="UP001152799"/>
    </source>
</evidence>
<dbReference type="OrthoDB" id="10065625at2759"/>
<feature type="compositionally biased region" description="Basic and acidic residues" evidence="2">
    <location>
        <begin position="143"/>
        <end position="171"/>
    </location>
</feature>
<dbReference type="AlphaFoldDB" id="A0A9N9MSF9"/>
<dbReference type="PROSITE" id="PS50090">
    <property type="entry name" value="MYB_LIKE"/>
    <property type="match status" value="1"/>
</dbReference>
<dbReference type="InterPro" id="IPR001005">
    <property type="entry name" value="SANT/Myb"/>
</dbReference>
<dbReference type="Pfam" id="PF13837">
    <property type="entry name" value="Myb_DNA-bind_4"/>
    <property type="match status" value="1"/>
</dbReference>